<proteinExistence type="inferred from homology"/>
<evidence type="ECO:0000256" key="3">
    <source>
        <dbReference type="ARBA" id="ARBA00022490"/>
    </source>
</evidence>
<sequence>MNQKKRIGILTSGGDCPGLNAIIRAVVKYSTRKGWEVFGIPRGTDGFVDVVEGNLDIDDLRLKDHGYDIPGVLQGLDILQFMSGSVLGSISRGNVTNENVTEYILEGYRRLGLDALIAIGGDGSLDIIYDLAKKGNWNLVVIPKTIDNDVAFTERSVGFDTARNTVTQALYDLTFTAASHERIMVVQVMGRDAGHLALHSGIAGGADCILIPELTPQLTDNIIDGMTQYIAKLRCDRRKFALVVISEGVKGLKGEKDPYIAETLAHLLKEASHRLCATGDERYCGLDLVDTRATILGHLQRCGVPSSFDRILATLFGIKALHLIEEERYNRLIIWQNGNVESKSLEQIMPLIKWCHQEKTCPSPVDPEGFMVRTALSLGIYLGDSHLSATMNFGKENICYPEESLSEGD</sequence>
<keyword evidence="4" id="KW-0808">Transferase</keyword>
<evidence type="ECO:0000256" key="5">
    <source>
        <dbReference type="ARBA" id="ARBA00022723"/>
    </source>
</evidence>
<evidence type="ECO:0000256" key="9">
    <source>
        <dbReference type="ARBA" id="ARBA00038478"/>
    </source>
</evidence>
<dbReference type="AlphaFoldDB" id="K9YJT3"/>
<gene>
    <name evidence="11" type="ordered locus">Cyast_1226</name>
</gene>
<evidence type="ECO:0000256" key="8">
    <source>
        <dbReference type="ARBA" id="ARBA00023152"/>
    </source>
</evidence>
<name>K9YJT3_CYASC</name>
<dbReference type="eggNOG" id="COG0205">
    <property type="taxonomic scope" value="Bacteria"/>
</dbReference>
<dbReference type="GO" id="GO:0005524">
    <property type="term" value="F:ATP binding"/>
    <property type="evidence" value="ECO:0007669"/>
    <property type="project" value="TreeGrafter"/>
</dbReference>
<dbReference type="Gene3D" id="3.40.50.460">
    <property type="entry name" value="Phosphofructokinase domain"/>
    <property type="match status" value="1"/>
</dbReference>
<reference evidence="12" key="1">
    <citation type="journal article" date="2013" name="Proc. Natl. Acad. Sci. U.S.A.">
        <title>Improving the coverage of the cyanobacterial phylum using diversity-driven genome sequencing.</title>
        <authorList>
            <person name="Shih P.M."/>
            <person name="Wu D."/>
            <person name="Latifi A."/>
            <person name="Axen S.D."/>
            <person name="Fewer D.P."/>
            <person name="Talla E."/>
            <person name="Calteau A."/>
            <person name="Cai F."/>
            <person name="Tandeau de Marsac N."/>
            <person name="Rippka R."/>
            <person name="Herdman M."/>
            <person name="Sivonen K."/>
            <person name="Coursin T."/>
            <person name="Laurent T."/>
            <person name="Goodwin L."/>
            <person name="Nolan M."/>
            <person name="Davenport K.W."/>
            <person name="Han C.S."/>
            <person name="Rubin E.M."/>
            <person name="Eisen J.A."/>
            <person name="Woyke T."/>
            <person name="Gugger M."/>
            <person name="Kerfeld C.A."/>
        </authorList>
    </citation>
    <scope>NUCLEOTIDE SEQUENCE [LARGE SCALE GENOMIC DNA]</scope>
    <source>
        <strain evidence="12">ATCC 29140 / PCC 7202</strain>
    </source>
</reference>
<dbReference type="GO" id="GO:0048029">
    <property type="term" value="F:monosaccharide binding"/>
    <property type="evidence" value="ECO:0007669"/>
    <property type="project" value="TreeGrafter"/>
</dbReference>
<comment type="pathway">
    <text evidence="2">Carbohydrate degradation; glycolysis; D-glyceraldehyde 3-phosphate and glycerone phosphate from D-glucose: step 3/4.</text>
</comment>
<evidence type="ECO:0000259" key="10">
    <source>
        <dbReference type="Pfam" id="PF00365"/>
    </source>
</evidence>
<keyword evidence="3" id="KW-0963">Cytoplasm</keyword>
<dbReference type="InterPro" id="IPR000023">
    <property type="entry name" value="Phosphofructokinase_dom"/>
</dbReference>
<evidence type="ECO:0000313" key="11">
    <source>
        <dbReference type="EMBL" id="AFZ47191.1"/>
    </source>
</evidence>
<evidence type="ECO:0000256" key="7">
    <source>
        <dbReference type="ARBA" id="ARBA00022842"/>
    </source>
</evidence>
<dbReference type="GO" id="GO:0005945">
    <property type="term" value="C:6-phosphofructokinase complex"/>
    <property type="evidence" value="ECO:0007669"/>
    <property type="project" value="TreeGrafter"/>
</dbReference>
<dbReference type="UniPathway" id="UPA00109">
    <property type="reaction ID" value="UER00182"/>
</dbReference>
<dbReference type="GO" id="GO:0006002">
    <property type="term" value="P:fructose 6-phosphate metabolic process"/>
    <property type="evidence" value="ECO:0007669"/>
    <property type="project" value="InterPro"/>
</dbReference>
<evidence type="ECO:0000313" key="12">
    <source>
        <dbReference type="Proteomes" id="UP000010483"/>
    </source>
</evidence>
<dbReference type="PANTHER" id="PTHR13697:SF52">
    <property type="entry name" value="ATP-DEPENDENT 6-PHOSPHOFRUCTOKINASE 3"/>
    <property type="match status" value="1"/>
</dbReference>
<feature type="domain" description="Phosphofructokinase" evidence="10">
    <location>
        <begin position="6"/>
        <end position="324"/>
    </location>
</feature>
<dbReference type="HOGENOM" id="CLU_020655_0_0_3"/>
<dbReference type="GO" id="GO:0070095">
    <property type="term" value="F:fructose-6-phosphate binding"/>
    <property type="evidence" value="ECO:0007669"/>
    <property type="project" value="TreeGrafter"/>
</dbReference>
<dbReference type="InterPro" id="IPR035966">
    <property type="entry name" value="PKF_sf"/>
</dbReference>
<dbReference type="Proteomes" id="UP000010483">
    <property type="component" value="Chromosome"/>
</dbReference>
<keyword evidence="5" id="KW-0479">Metal-binding</keyword>
<dbReference type="Gene3D" id="3.40.50.450">
    <property type="match status" value="1"/>
</dbReference>
<keyword evidence="8" id="KW-0324">Glycolysis</keyword>
<dbReference type="GO" id="GO:0046872">
    <property type="term" value="F:metal ion binding"/>
    <property type="evidence" value="ECO:0007669"/>
    <property type="project" value="UniProtKB-KW"/>
</dbReference>
<comment type="similarity">
    <text evidence="9">Belongs to the phosphofructokinase type A (PFKA) family.</text>
</comment>
<evidence type="ECO:0000256" key="6">
    <source>
        <dbReference type="ARBA" id="ARBA00022777"/>
    </source>
</evidence>
<comment type="cofactor">
    <cofactor evidence="1">
        <name>Mg(2+)</name>
        <dbReference type="ChEBI" id="CHEBI:18420"/>
    </cofactor>
</comment>
<dbReference type="NCBIfam" id="NF002872">
    <property type="entry name" value="PRK03202.1"/>
    <property type="match status" value="1"/>
</dbReference>
<dbReference type="PANTHER" id="PTHR13697">
    <property type="entry name" value="PHOSPHOFRUCTOKINASE"/>
    <property type="match status" value="1"/>
</dbReference>
<keyword evidence="7" id="KW-0460">Magnesium</keyword>
<dbReference type="GO" id="GO:0042802">
    <property type="term" value="F:identical protein binding"/>
    <property type="evidence" value="ECO:0007669"/>
    <property type="project" value="TreeGrafter"/>
</dbReference>
<evidence type="ECO:0000256" key="4">
    <source>
        <dbReference type="ARBA" id="ARBA00022679"/>
    </source>
</evidence>
<dbReference type="Pfam" id="PF00365">
    <property type="entry name" value="PFK"/>
    <property type="match status" value="1"/>
</dbReference>
<dbReference type="BioCyc" id="CSTA292563:G1353-1232-MONOMER"/>
<dbReference type="EMBL" id="CP003940">
    <property type="protein sequence ID" value="AFZ47191.1"/>
    <property type="molecule type" value="Genomic_DNA"/>
</dbReference>
<dbReference type="PRINTS" id="PR00476">
    <property type="entry name" value="PHFRCTKINASE"/>
</dbReference>
<dbReference type="GO" id="GO:0061621">
    <property type="term" value="P:canonical glycolysis"/>
    <property type="evidence" value="ECO:0007669"/>
    <property type="project" value="TreeGrafter"/>
</dbReference>
<dbReference type="SUPFAM" id="SSF53784">
    <property type="entry name" value="Phosphofructokinase"/>
    <property type="match status" value="1"/>
</dbReference>
<dbReference type="GO" id="GO:0016208">
    <property type="term" value="F:AMP binding"/>
    <property type="evidence" value="ECO:0007669"/>
    <property type="project" value="TreeGrafter"/>
</dbReference>
<evidence type="ECO:0000256" key="2">
    <source>
        <dbReference type="ARBA" id="ARBA00004679"/>
    </source>
</evidence>
<dbReference type="STRING" id="292563.Cyast_1226"/>
<dbReference type="PATRIC" id="fig|292563.3.peg.1285"/>
<protein>
    <submittedName>
        <fullName evidence="11">Phosphofructokinase</fullName>
    </submittedName>
</protein>
<accession>K9YJT3</accession>
<evidence type="ECO:0000256" key="1">
    <source>
        <dbReference type="ARBA" id="ARBA00001946"/>
    </source>
</evidence>
<dbReference type="GO" id="GO:0030388">
    <property type="term" value="P:fructose 1,6-bisphosphate metabolic process"/>
    <property type="evidence" value="ECO:0007669"/>
    <property type="project" value="TreeGrafter"/>
</dbReference>
<dbReference type="InterPro" id="IPR022953">
    <property type="entry name" value="ATP_PFK"/>
</dbReference>
<keyword evidence="6" id="KW-0418">Kinase</keyword>
<organism evidence="11 12">
    <name type="scientific">Cyanobacterium stanieri (strain ATCC 29140 / PCC 7202)</name>
    <dbReference type="NCBI Taxonomy" id="292563"/>
    <lineage>
        <taxon>Bacteria</taxon>
        <taxon>Bacillati</taxon>
        <taxon>Cyanobacteriota</taxon>
        <taxon>Cyanophyceae</taxon>
        <taxon>Oscillatoriophycideae</taxon>
        <taxon>Chroococcales</taxon>
        <taxon>Geminocystaceae</taxon>
        <taxon>Cyanobacterium</taxon>
    </lineage>
</organism>
<dbReference type="KEGG" id="csn:Cyast_1226"/>
<keyword evidence="12" id="KW-1185">Reference proteome</keyword>
<dbReference type="GO" id="GO:0003872">
    <property type="term" value="F:6-phosphofructokinase activity"/>
    <property type="evidence" value="ECO:0007669"/>
    <property type="project" value="InterPro"/>
</dbReference>